<name>A0A6G0VLH5_APHCR</name>
<dbReference type="GO" id="GO:0008270">
    <property type="term" value="F:zinc ion binding"/>
    <property type="evidence" value="ECO:0007669"/>
    <property type="project" value="UniProtKB-KW"/>
</dbReference>
<keyword evidence="4" id="KW-0862">Zinc</keyword>
<dbReference type="GO" id="GO:0046983">
    <property type="term" value="F:protein dimerization activity"/>
    <property type="evidence" value="ECO:0007669"/>
    <property type="project" value="InterPro"/>
</dbReference>
<evidence type="ECO:0000256" key="3">
    <source>
        <dbReference type="ARBA" id="ARBA00022771"/>
    </source>
</evidence>
<keyword evidence="2" id="KW-0479">Metal-binding</keyword>
<reference evidence="7 8" key="1">
    <citation type="submission" date="2019-08" db="EMBL/GenBank/DDBJ databases">
        <title>Whole genome of Aphis craccivora.</title>
        <authorList>
            <person name="Voronova N.V."/>
            <person name="Shulinski R.S."/>
            <person name="Bandarenka Y.V."/>
            <person name="Zhorov D.G."/>
            <person name="Warner D."/>
        </authorList>
    </citation>
    <scope>NUCLEOTIDE SEQUENCE [LARGE SCALE GENOMIC DNA]</scope>
    <source>
        <strain evidence="7">180601</strain>
        <tissue evidence="7">Whole Body</tissue>
    </source>
</reference>
<evidence type="ECO:0000259" key="6">
    <source>
        <dbReference type="Pfam" id="PF05699"/>
    </source>
</evidence>
<evidence type="ECO:0000256" key="4">
    <source>
        <dbReference type="ARBA" id="ARBA00022833"/>
    </source>
</evidence>
<sequence>KPLNVLIRCSVHTLQLCVEDALKSTSERKCISKMREIVKKLRTPTVFRMIKSLHPKAKKAIIDVETRWGSSCDMLNRLLELKEVCKDVSDTFNELNVTDDQWQKTEIIVKSLLPAKQATIQLQKEDLTIGDFYGIWLRCYRDTKKVGSGISKILSASMEKREKSLLNNPVFLAGIYLDPRFQCLLDNDSRCTAINFLVDVWKIILFLDKDSIPVSNNEIIGISPAQDEVGNHDEDDDLEDFIKTKTSISIQEINENVEAIPIRLVLQSFDNINRLHHSMSIRQYWQDLKLIKPELFRLAQVILSVPVTQVTVERCFSGLKFISSDLRMSLTSDMLEKIMIVRSNNIFDTKKH</sequence>
<feature type="non-terminal residue" evidence="7">
    <location>
        <position position="1"/>
    </location>
</feature>
<dbReference type="PANTHER" id="PTHR46481">
    <property type="entry name" value="ZINC FINGER BED DOMAIN-CONTAINING PROTEIN 4"/>
    <property type="match status" value="1"/>
</dbReference>
<evidence type="ECO:0000256" key="1">
    <source>
        <dbReference type="ARBA" id="ARBA00004123"/>
    </source>
</evidence>
<dbReference type="PANTHER" id="PTHR46481:SF10">
    <property type="entry name" value="ZINC FINGER BED DOMAIN-CONTAINING PROTEIN 39"/>
    <property type="match status" value="1"/>
</dbReference>
<evidence type="ECO:0000313" key="8">
    <source>
        <dbReference type="Proteomes" id="UP000478052"/>
    </source>
</evidence>
<dbReference type="SUPFAM" id="SSF53098">
    <property type="entry name" value="Ribonuclease H-like"/>
    <property type="match status" value="1"/>
</dbReference>
<dbReference type="GO" id="GO:0005634">
    <property type="term" value="C:nucleus"/>
    <property type="evidence" value="ECO:0007669"/>
    <property type="project" value="UniProtKB-SubCell"/>
</dbReference>
<proteinExistence type="predicted"/>
<dbReference type="Pfam" id="PF05699">
    <property type="entry name" value="Dimer_Tnp_hAT"/>
    <property type="match status" value="1"/>
</dbReference>
<evidence type="ECO:0000256" key="5">
    <source>
        <dbReference type="ARBA" id="ARBA00023242"/>
    </source>
</evidence>
<gene>
    <name evidence="7" type="ORF">FWK35_00034041</name>
</gene>
<evidence type="ECO:0000256" key="2">
    <source>
        <dbReference type="ARBA" id="ARBA00022723"/>
    </source>
</evidence>
<dbReference type="EMBL" id="VUJU01014987">
    <property type="protein sequence ID" value="KAF0698064.1"/>
    <property type="molecule type" value="Genomic_DNA"/>
</dbReference>
<dbReference type="InterPro" id="IPR052035">
    <property type="entry name" value="ZnF_BED_domain_contain"/>
</dbReference>
<keyword evidence="3" id="KW-0863">Zinc-finger</keyword>
<comment type="caution">
    <text evidence="7">The sequence shown here is derived from an EMBL/GenBank/DDBJ whole genome shotgun (WGS) entry which is preliminary data.</text>
</comment>
<comment type="subcellular location">
    <subcellularLocation>
        <location evidence="1">Nucleus</location>
    </subcellularLocation>
</comment>
<organism evidence="7 8">
    <name type="scientific">Aphis craccivora</name>
    <name type="common">Cowpea aphid</name>
    <dbReference type="NCBI Taxonomy" id="307492"/>
    <lineage>
        <taxon>Eukaryota</taxon>
        <taxon>Metazoa</taxon>
        <taxon>Ecdysozoa</taxon>
        <taxon>Arthropoda</taxon>
        <taxon>Hexapoda</taxon>
        <taxon>Insecta</taxon>
        <taxon>Pterygota</taxon>
        <taxon>Neoptera</taxon>
        <taxon>Paraneoptera</taxon>
        <taxon>Hemiptera</taxon>
        <taxon>Sternorrhyncha</taxon>
        <taxon>Aphidomorpha</taxon>
        <taxon>Aphidoidea</taxon>
        <taxon>Aphididae</taxon>
        <taxon>Aphidini</taxon>
        <taxon>Aphis</taxon>
        <taxon>Aphis</taxon>
    </lineage>
</organism>
<dbReference type="OrthoDB" id="6769664at2759"/>
<protein>
    <submittedName>
        <fullName evidence="7">Zinc finger BED domain-containing protein 4-like</fullName>
    </submittedName>
</protein>
<feature type="domain" description="HAT C-terminal dimerisation" evidence="6">
    <location>
        <begin position="273"/>
        <end position="344"/>
    </location>
</feature>
<evidence type="ECO:0000313" key="7">
    <source>
        <dbReference type="EMBL" id="KAF0698064.1"/>
    </source>
</evidence>
<dbReference type="AlphaFoldDB" id="A0A6G0VLH5"/>
<dbReference type="InterPro" id="IPR012337">
    <property type="entry name" value="RNaseH-like_sf"/>
</dbReference>
<dbReference type="InterPro" id="IPR008906">
    <property type="entry name" value="HATC_C_dom"/>
</dbReference>
<dbReference type="Proteomes" id="UP000478052">
    <property type="component" value="Unassembled WGS sequence"/>
</dbReference>
<keyword evidence="8" id="KW-1185">Reference proteome</keyword>
<accession>A0A6G0VLH5</accession>
<keyword evidence="5" id="KW-0539">Nucleus</keyword>